<dbReference type="AlphaFoldDB" id="A0A1M6TEK5"/>
<proteinExistence type="inferred from homology"/>
<dbReference type="PANTHER" id="PTHR43133:SF8">
    <property type="entry name" value="RNA POLYMERASE SIGMA FACTOR HI_1459-RELATED"/>
    <property type="match status" value="1"/>
</dbReference>
<name>A0A1M6TEK5_REIAG</name>
<dbReference type="InterPro" id="IPR013325">
    <property type="entry name" value="RNA_pol_sigma_r2"/>
</dbReference>
<evidence type="ECO:0000313" key="8">
    <source>
        <dbReference type="EMBL" id="SHK55266.1"/>
    </source>
</evidence>
<sequence>MTNSTTDSDHFILQQYQQHVDIAVLGRLYQRYMHLVYGVALQYFKNKEEAQDAVHNIFEELVVKLPGHEVDNFKSWLYVLTRNHCLMQLRRQKTKGQSSELSEAVMESSEDLHHDDETRLEENLVKLESCIDKLKEEQQTCVRLFFLERKCYQEVELKTGFGIKKVKSYIQNGKRNLKLCMEESE</sequence>
<dbReference type="Gene3D" id="1.10.10.10">
    <property type="entry name" value="Winged helix-like DNA-binding domain superfamily/Winged helix DNA-binding domain"/>
    <property type="match status" value="1"/>
</dbReference>
<dbReference type="PANTHER" id="PTHR43133">
    <property type="entry name" value="RNA POLYMERASE ECF-TYPE SIGMA FACTO"/>
    <property type="match status" value="1"/>
</dbReference>
<dbReference type="NCBIfam" id="TIGR02937">
    <property type="entry name" value="sigma70-ECF"/>
    <property type="match status" value="1"/>
</dbReference>
<feature type="domain" description="RNA polymerase sigma factor 70 region 4 type 2" evidence="7">
    <location>
        <begin position="125"/>
        <end position="177"/>
    </location>
</feature>
<evidence type="ECO:0000256" key="4">
    <source>
        <dbReference type="ARBA" id="ARBA00023125"/>
    </source>
</evidence>
<dbReference type="InterPro" id="IPR014284">
    <property type="entry name" value="RNA_pol_sigma-70_dom"/>
</dbReference>
<dbReference type="STRING" id="156994.SAMN04488028_1063"/>
<dbReference type="Pfam" id="PF04542">
    <property type="entry name" value="Sigma70_r2"/>
    <property type="match status" value="1"/>
</dbReference>
<keyword evidence="4" id="KW-0238">DNA-binding</keyword>
<dbReference type="InterPro" id="IPR036388">
    <property type="entry name" value="WH-like_DNA-bd_sf"/>
</dbReference>
<keyword evidence="5" id="KW-0804">Transcription</keyword>
<keyword evidence="9" id="KW-1185">Reference proteome</keyword>
<dbReference type="InterPro" id="IPR013249">
    <property type="entry name" value="RNA_pol_sigma70_r4_t2"/>
</dbReference>
<dbReference type="EMBL" id="FRAA01000006">
    <property type="protein sequence ID" value="SHK55266.1"/>
    <property type="molecule type" value="Genomic_DNA"/>
</dbReference>
<dbReference type="GO" id="GO:0003677">
    <property type="term" value="F:DNA binding"/>
    <property type="evidence" value="ECO:0007669"/>
    <property type="project" value="UniProtKB-KW"/>
</dbReference>
<evidence type="ECO:0000256" key="5">
    <source>
        <dbReference type="ARBA" id="ARBA00023163"/>
    </source>
</evidence>
<evidence type="ECO:0000259" key="7">
    <source>
        <dbReference type="Pfam" id="PF08281"/>
    </source>
</evidence>
<accession>A0A1M6TEK5</accession>
<keyword evidence="2" id="KW-0805">Transcription regulation</keyword>
<dbReference type="GO" id="GO:0016987">
    <property type="term" value="F:sigma factor activity"/>
    <property type="evidence" value="ECO:0007669"/>
    <property type="project" value="UniProtKB-KW"/>
</dbReference>
<reference evidence="9" key="1">
    <citation type="submission" date="2016-11" db="EMBL/GenBank/DDBJ databases">
        <authorList>
            <person name="Varghese N."/>
            <person name="Submissions S."/>
        </authorList>
    </citation>
    <scope>NUCLEOTIDE SEQUENCE [LARGE SCALE GENOMIC DNA]</scope>
    <source>
        <strain evidence="9">DSM 26134</strain>
    </source>
</reference>
<dbReference type="InterPro" id="IPR039425">
    <property type="entry name" value="RNA_pol_sigma-70-like"/>
</dbReference>
<gene>
    <name evidence="8" type="ORF">SAMN04488028_1063</name>
</gene>
<dbReference type="Pfam" id="PF08281">
    <property type="entry name" value="Sigma70_r4_2"/>
    <property type="match status" value="1"/>
</dbReference>
<feature type="domain" description="RNA polymerase sigma-70 region 2" evidence="6">
    <location>
        <begin position="28"/>
        <end position="93"/>
    </location>
</feature>
<dbReference type="InterPro" id="IPR013324">
    <property type="entry name" value="RNA_pol_sigma_r3/r4-like"/>
</dbReference>
<comment type="similarity">
    <text evidence="1">Belongs to the sigma-70 factor family. ECF subfamily.</text>
</comment>
<evidence type="ECO:0000259" key="6">
    <source>
        <dbReference type="Pfam" id="PF04542"/>
    </source>
</evidence>
<evidence type="ECO:0000256" key="2">
    <source>
        <dbReference type="ARBA" id="ARBA00023015"/>
    </source>
</evidence>
<keyword evidence="3" id="KW-0731">Sigma factor</keyword>
<dbReference type="SUPFAM" id="SSF88946">
    <property type="entry name" value="Sigma2 domain of RNA polymerase sigma factors"/>
    <property type="match status" value="1"/>
</dbReference>
<evidence type="ECO:0000313" key="9">
    <source>
        <dbReference type="Proteomes" id="UP000184474"/>
    </source>
</evidence>
<evidence type="ECO:0000256" key="3">
    <source>
        <dbReference type="ARBA" id="ARBA00023082"/>
    </source>
</evidence>
<evidence type="ECO:0000256" key="1">
    <source>
        <dbReference type="ARBA" id="ARBA00010641"/>
    </source>
</evidence>
<dbReference type="SUPFAM" id="SSF88659">
    <property type="entry name" value="Sigma3 and sigma4 domains of RNA polymerase sigma factors"/>
    <property type="match status" value="1"/>
</dbReference>
<dbReference type="Proteomes" id="UP000184474">
    <property type="component" value="Unassembled WGS sequence"/>
</dbReference>
<dbReference type="RefSeq" id="WP_073123594.1">
    <property type="nucleotide sequence ID" value="NZ_FRAA01000006.1"/>
</dbReference>
<dbReference type="InterPro" id="IPR007627">
    <property type="entry name" value="RNA_pol_sigma70_r2"/>
</dbReference>
<dbReference type="Gene3D" id="1.10.1740.10">
    <property type="match status" value="1"/>
</dbReference>
<dbReference type="GO" id="GO:0006352">
    <property type="term" value="P:DNA-templated transcription initiation"/>
    <property type="evidence" value="ECO:0007669"/>
    <property type="project" value="InterPro"/>
</dbReference>
<protein>
    <submittedName>
        <fullName evidence="8">RNA polymerase sigma-70 factor, ECF subfamily</fullName>
    </submittedName>
</protein>
<organism evidence="8 9">
    <name type="scientific">Reichenbachiella agariperforans</name>
    <dbReference type="NCBI Taxonomy" id="156994"/>
    <lineage>
        <taxon>Bacteria</taxon>
        <taxon>Pseudomonadati</taxon>
        <taxon>Bacteroidota</taxon>
        <taxon>Cytophagia</taxon>
        <taxon>Cytophagales</taxon>
        <taxon>Reichenbachiellaceae</taxon>
        <taxon>Reichenbachiella</taxon>
    </lineage>
</organism>